<feature type="transmembrane region" description="Helical" evidence="5">
    <location>
        <begin position="12"/>
        <end position="32"/>
    </location>
</feature>
<feature type="transmembrane region" description="Helical" evidence="5">
    <location>
        <begin position="85"/>
        <end position="104"/>
    </location>
</feature>
<evidence type="ECO:0000256" key="2">
    <source>
        <dbReference type="ARBA" id="ARBA00022692"/>
    </source>
</evidence>
<evidence type="ECO:0000256" key="4">
    <source>
        <dbReference type="ARBA" id="ARBA00023136"/>
    </source>
</evidence>
<dbReference type="SUPFAM" id="SSF52091">
    <property type="entry name" value="SpoIIaa-like"/>
    <property type="match status" value="1"/>
</dbReference>
<dbReference type="GO" id="GO:0055085">
    <property type="term" value="P:transmembrane transport"/>
    <property type="evidence" value="ECO:0007669"/>
    <property type="project" value="InterPro"/>
</dbReference>
<dbReference type="PROSITE" id="PS50801">
    <property type="entry name" value="STAS"/>
    <property type="match status" value="1"/>
</dbReference>
<feature type="domain" description="STAS" evidence="6">
    <location>
        <begin position="440"/>
        <end position="543"/>
    </location>
</feature>
<dbReference type="InterPro" id="IPR036513">
    <property type="entry name" value="STAS_dom_sf"/>
</dbReference>
<reference evidence="7 8" key="1">
    <citation type="journal article" date="2016" name="Nat. Commun.">
        <title>Thousands of microbial genomes shed light on interconnected biogeochemical processes in an aquifer system.</title>
        <authorList>
            <person name="Anantharaman K."/>
            <person name="Brown C.T."/>
            <person name="Hug L.A."/>
            <person name="Sharon I."/>
            <person name="Castelle C.J."/>
            <person name="Probst A.J."/>
            <person name="Thomas B.C."/>
            <person name="Singh A."/>
            <person name="Wilkins M.J."/>
            <person name="Karaoz U."/>
            <person name="Brodie E.L."/>
            <person name="Williams K.H."/>
            <person name="Hubbard S.S."/>
            <person name="Banfield J.F."/>
        </authorList>
    </citation>
    <scope>NUCLEOTIDE SEQUENCE [LARGE SCALE GENOMIC DNA]</scope>
</reference>
<sequence>MIKLNYKKIQENWKSGITVSMISVPLALALAITSGATPTQGIITAFWAGLLGAIFGGSHFNVIGPTGALAGILISYSLSHGYETLPLIAILSGIIIMFAYFFHLDKYIIFIPKSVVHGFTLGVAMIIGVGQLDNILGINDIEKSEHFIVNIINILQNIEKAHYGIFVLFIISTVFIIIWNKKFPKIPGGAIIVFFSIVIMMLLPAMGYTPSLVTLADKYPNIQATLFENTLFHFNWSIIASKEVWILAITTSIIAILETLLSGQIADNLSGTKFNRRKEMLGLSIANIGSGIMGGIPATAALARTALNIKSGANHKTSAIINALFIAIITFFILGYFKLLPMVIIASMLVVVAIGMVEKRHFIHLIENEKIAFFLSILVAILVVVEDPIFGILVGTVIALLIFINKLAYGQTEVLLWKNGKMTEVLLKNDFLKKEVIDSDIVVYKISGSLTYVNMPAHLEAVQKIQNNNYVIISLRHSFYADIDGIDYLSEIVELLKKNKNKKILLTGINKEIEKLIYKEPFYKNKVIEGKIYKRTSDAINKILN</sequence>
<feature type="transmembrane region" description="Helical" evidence="5">
    <location>
        <begin position="186"/>
        <end position="208"/>
    </location>
</feature>
<feature type="transmembrane region" description="Helical" evidence="5">
    <location>
        <begin position="319"/>
        <end position="337"/>
    </location>
</feature>
<dbReference type="GO" id="GO:0016020">
    <property type="term" value="C:membrane"/>
    <property type="evidence" value="ECO:0007669"/>
    <property type="project" value="UniProtKB-SubCell"/>
</dbReference>
<keyword evidence="3 5" id="KW-1133">Transmembrane helix</keyword>
<feature type="transmembrane region" description="Helical" evidence="5">
    <location>
        <begin position="161"/>
        <end position="180"/>
    </location>
</feature>
<dbReference type="InterPro" id="IPR011547">
    <property type="entry name" value="SLC26A/SulP_dom"/>
</dbReference>
<dbReference type="Pfam" id="PF00916">
    <property type="entry name" value="Sulfate_transp"/>
    <property type="match status" value="1"/>
</dbReference>
<dbReference type="Gene3D" id="3.30.750.24">
    <property type="entry name" value="STAS domain"/>
    <property type="match status" value="1"/>
</dbReference>
<name>A0A1F6LHU2_9BACT</name>
<gene>
    <name evidence="7" type="ORF">A2725_04480</name>
</gene>
<proteinExistence type="predicted"/>
<comment type="subcellular location">
    <subcellularLocation>
        <location evidence="1">Membrane</location>
        <topology evidence="1">Multi-pass membrane protein</topology>
    </subcellularLocation>
</comment>
<dbReference type="InterPro" id="IPR001902">
    <property type="entry name" value="SLC26A/SulP_fam"/>
</dbReference>
<evidence type="ECO:0000256" key="3">
    <source>
        <dbReference type="ARBA" id="ARBA00022989"/>
    </source>
</evidence>
<dbReference type="InterPro" id="IPR002645">
    <property type="entry name" value="STAS_dom"/>
</dbReference>
<feature type="transmembrane region" description="Helical" evidence="5">
    <location>
        <begin position="38"/>
        <end position="55"/>
    </location>
</feature>
<accession>A0A1F6LHU2</accession>
<dbReference type="EMBL" id="MFPS01000008">
    <property type="protein sequence ID" value="OGH58972.1"/>
    <property type="molecule type" value="Genomic_DNA"/>
</dbReference>
<comment type="caution">
    <text evidence="7">The sequence shown here is derived from an EMBL/GenBank/DDBJ whole genome shotgun (WGS) entry which is preliminary data.</text>
</comment>
<keyword evidence="4 5" id="KW-0472">Membrane</keyword>
<dbReference type="Pfam" id="PF01740">
    <property type="entry name" value="STAS"/>
    <property type="match status" value="1"/>
</dbReference>
<protein>
    <recommendedName>
        <fullName evidence="6">STAS domain-containing protein</fullName>
    </recommendedName>
</protein>
<evidence type="ECO:0000313" key="7">
    <source>
        <dbReference type="EMBL" id="OGH58972.1"/>
    </source>
</evidence>
<feature type="transmembrane region" description="Helical" evidence="5">
    <location>
        <begin position="343"/>
        <end position="359"/>
    </location>
</feature>
<dbReference type="AlphaFoldDB" id="A0A1F6LHU2"/>
<dbReference type="PANTHER" id="PTHR11814">
    <property type="entry name" value="SULFATE TRANSPORTER"/>
    <property type="match status" value="1"/>
</dbReference>
<evidence type="ECO:0000256" key="1">
    <source>
        <dbReference type="ARBA" id="ARBA00004141"/>
    </source>
</evidence>
<feature type="transmembrane region" description="Helical" evidence="5">
    <location>
        <begin position="371"/>
        <end position="404"/>
    </location>
</feature>
<feature type="transmembrane region" description="Helical" evidence="5">
    <location>
        <begin position="285"/>
        <end position="307"/>
    </location>
</feature>
<organism evidence="7 8">
    <name type="scientific">Candidatus Magasanikbacteria bacterium RIFCSPHIGHO2_01_FULL_33_34</name>
    <dbReference type="NCBI Taxonomy" id="1798671"/>
    <lineage>
        <taxon>Bacteria</taxon>
        <taxon>Candidatus Magasanikiibacteriota</taxon>
    </lineage>
</organism>
<feature type="transmembrane region" description="Helical" evidence="5">
    <location>
        <begin position="244"/>
        <end position="265"/>
    </location>
</feature>
<evidence type="ECO:0000313" key="8">
    <source>
        <dbReference type="Proteomes" id="UP000177067"/>
    </source>
</evidence>
<evidence type="ECO:0000259" key="6">
    <source>
        <dbReference type="PROSITE" id="PS50801"/>
    </source>
</evidence>
<evidence type="ECO:0000256" key="5">
    <source>
        <dbReference type="SAM" id="Phobius"/>
    </source>
</evidence>
<keyword evidence="2 5" id="KW-0812">Transmembrane</keyword>
<dbReference type="Proteomes" id="UP000177067">
    <property type="component" value="Unassembled WGS sequence"/>
</dbReference>